<evidence type="ECO:0000256" key="3">
    <source>
        <dbReference type="ARBA" id="ARBA00022605"/>
    </source>
</evidence>
<dbReference type="InterPro" id="IPR051546">
    <property type="entry name" value="Aspartate_Ammonia-Lyase"/>
</dbReference>
<dbReference type="FunFam" id="1.20.200.10:FF:000001">
    <property type="entry name" value="Fumarate hydratase, mitochondrial"/>
    <property type="match status" value="1"/>
</dbReference>
<feature type="domain" description="Fumarate lyase N-terminal" evidence="5">
    <location>
        <begin position="18"/>
        <end position="343"/>
    </location>
</feature>
<comment type="caution">
    <text evidence="7">The sequence shown here is derived from an EMBL/GenBank/DDBJ whole genome shotgun (WGS) entry which is preliminary data.</text>
</comment>
<dbReference type="EMBL" id="QRVU01000068">
    <property type="protein sequence ID" value="RGS68954.1"/>
    <property type="molecule type" value="Genomic_DNA"/>
</dbReference>
<dbReference type="PRINTS" id="PR00149">
    <property type="entry name" value="FUMRATELYASE"/>
</dbReference>
<dbReference type="PROSITE" id="PS00163">
    <property type="entry name" value="FUMARATE_LYASES"/>
    <property type="match status" value="1"/>
</dbReference>
<dbReference type="Pfam" id="PF00206">
    <property type="entry name" value="Lyase_1"/>
    <property type="match status" value="1"/>
</dbReference>
<dbReference type="GO" id="GO:0005829">
    <property type="term" value="C:cytosol"/>
    <property type="evidence" value="ECO:0007669"/>
    <property type="project" value="TreeGrafter"/>
</dbReference>
<dbReference type="InterPro" id="IPR008948">
    <property type="entry name" value="L-Aspartase-like"/>
</dbReference>
<dbReference type="GO" id="GO:0008797">
    <property type="term" value="F:aspartate ammonia-lyase activity"/>
    <property type="evidence" value="ECO:0007669"/>
    <property type="project" value="UniProtKB-EC"/>
</dbReference>
<dbReference type="Gene3D" id="1.10.275.10">
    <property type="entry name" value="Fumarase/aspartase (N-terminal domain)"/>
    <property type="match status" value="1"/>
</dbReference>
<dbReference type="Gene3D" id="1.10.40.30">
    <property type="entry name" value="Fumarase/aspartase (C-terminal domain)"/>
    <property type="match status" value="1"/>
</dbReference>
<dbReference type="Pfam" id="PF10415">
    <property type="entry name" value="FumaraseC_C"/>
    <property type="match status" value="1"/>
</dbReference>
<sequence length="474" mass="52077">MKKTDYRVEKDSIGVKDIPEEVYYGVQTLRAAENFHITGLNMHPEIINSLAYIKKASAITNCEVGILEKKKAQAIVQACDEIIEGKFHDDFIVDPIQGGAGTSLNMNANEVIANRAIEILGGKKGDYTIVNPNDDVNCGQSTNDVIPTAGKMTSLHLLQNLKKQLLRLYDALNEKAKEFDHVIKMGRTQMQDAVPIRLGQEFKAYSVAIMRDIHRMDKAMDEMRTLNMGGTAIGTGINADENYLRRIVPNLSEISGMEFIQAFDLIDATQNLDSFVAVSGAVKACAVTLSKMSNDLRLMSSGPRAGFGEINLPAKQNGSSIMPGKVNPVIPEVVNQVAFNIIGNDMTITMAAEAGQLELNAFEPIIFYCMFQSIDTLGYAVETLVDNCIVEITANEERCRQLVENSVGIITAICPHVGYEKTADIAKKAINSNESVRSLILKENIMDEEELSRILDPIHMTEPGISGKDVLMKI</sequence>
<dbReference type="SUPFAM" id="SSF48557">
    <property type="entry name" value="L-aspartase-like"/>
    <property type="match status" value="1"/>
</dbReference>
<evidence type="ECO:0000256" key="1">
    <source>
        <dbReference type="ARBA" id="ARBA00001494"/>
    </source>
</evidence>
<feature type="domain" description="Fumarase C C-terminal" evidence="6">
    <location>
        <begin position="409"/>
        <end position="462"/>
    </location>
</feature>
<gene>
    <name evidence="7" type="ORF">DWX78_12045</name>
</gene>
<dbReference type="AlphaFoldDB" id="A0A412KJL5"/>
<dbReference type="Proteomes" id="UP000285981">
    <property type="component" value="Unassembled WGS sequence"/>
</dbReference>
<dbReference type="InterPro" id="IPR018951">
    <property type="entry name" value="Fumarase_C_C"/>
</dbReference>
<dbReference type="InterPro" id="IPR024083">
    <property type="entry name" value="Fumarase/histidase_N"/>
</dbReference>
<dbReference type="InterPro" id="IPR020557">
    <property type="entry name" value="Fumarate_lyase_CS"/>
</dbReference>
<dbReference type="GO" id="GO:0008652">
    <property type="term" value="P:amino acid biosynthetic process"/>
    <property type="evidence" value="ECO:0007669"/>
    <property type="project" value="UniProtKB-KW"/>
</dbReference>
<evidence type="ECO:0000313" key="8">
    <source>
        <dbReference type="Proteomes" id="UP000285981"/>
    </source>
</evidence>
<dbReference type="InterPro" id="IPR022761">
    <property type="entry name" value="Fumarate_lyase_N"/>
</dbReference>
<dbReference type="InterPro" id="IPR000362">
    <property type="entry name" value="Fumarate_lyase_fam"/>
</dbReference>
<keyword evidence="3" id="KW-0028">Amino-acid biosynthesis</keyword>
<evidence type="ECO:0000256" key="4">
    <source>
        <dbReference type="ARBA" id="ARBA00023239"/>
    </source>
</evidence>
<reference evidence="7 8" key="1">
    <citation type="submission" date="2018-08" db="EMBL/GenBank/DDBJ databases">
        <title>A genome reference for cultivated species of the human gut microbiota.</title>
        <authorList>
            <person name="Zou Y."/>
            <person name="Xue W."/>
            <person name="Luo G."/>
        </authorList>
    </citation>
    <scope>NUCLEOTIDE SEQUENCE [LARGE SCALE GENOMIC DNA]</scope>
    <source>
        <strain evidence="7 8">AF21-25</strain>
    </source>
</reference>
<dbReference type="CDD" id="cd01357">
    <property type="entry name" value="Aspartase"/>
    <property type="match status" value="1"/>
</dbReference>
<dbReference type="Gene3D" id="1.20.200.10">
    <property type="entry name" value="Fumarase/aspartase (Central domain)"/>
    <property type="match status" value="1"/>
</dbReference>
<organism evidence="7 8">
    <name type="scientific">Dorea formicigenerans</name>
    <dbReference type="NCBI Taxonomy" id="39486"/>
    <lineage>
        <taxon>Bacteria</taxon>
        <taxon>Bacillati</taxon>
        <taxon>Bacillota</taxon>
        <taxon>Clostridia</taxon>
        <taxon>Lachnospirales</taxon>
        <taxon>Lachnospiraceae</taxon>
        <taxon>Dorea</taxon>
    </lineage>
</organism>
<evidence type="ECO:0000259" key="5">
    <source>
        <dbReference type="Pfam" id="PF00206"/>
    </source>
</evidence>
<dbReference type="PANTHER" id="PTHR42696:SF2">
    <property type="entry name" value="ASPARTATE AMMONIA-LYASE"/>
    <property type="match status" value="1"/>
</dbReference>
<evidence type="ECO:0000259" key="6">
    <source>
        <dbReference type="Pfam" id="PF10415"/>
    </source>
</evidence>
<evidence type="ECO:0000313" key="7">
    <source>
        <dbReference type="EMBL" id="RGS68954.1"/>
    </source>
</evidence>
<dbReference type="FunFam" id="1.10.275.10:FF:000001">
    <property type="entry name" value="Fumarate hydratase, mitochondrial"/>
    <property type="match status" value="1"/>
</dbReference>
<proteinExistence type="predicted"/>
<dbReference type="GO" id="GO:0006099">
    <property type="term" value="P:tricarboxylic acid cycle"/>
    <property type="evidence" value="ECO:0007669"/>
    <property type="project" value="InterPro"/>
</dbReference>
<dbReference type="EC" id="4.3.1.1" evidence="2"/>
<name>A0A412KJL5_9FIRM</name>
<dbReference type="FunFam" id="1.10.40.30:FF:000002">
    <property type="entry name" value="Fumarate hydratase class II"/>
    <property type="match status" value="1"/>
</dbReference>
<dbReference type="NCBIfam" id="NF008909">
    <property type="entry name" value="PRK12273.1"/>
    <property type="match status" value="1"/>
</dbReference>
<comment type="catalytic activity">
    <reaction evidence="1">
        <text>L-aspartate = fumarate + NH4(+)</text>
        <dbReference type="Rhea" id="RHEA:16601"/>
        <dbReference type="ChEBI" id="CHEBI:28938"/>
        <dbReference type="ChEBI" id="CHEBI:29806"/>
        <dbReference type="ChEBI" id="CHEBI:29991"/>
        <dbReference type="EC" id="4.3.1.1"/>
    </reaction>
</comment>
<dbReference type="PANTHER" id="PTHR42696">
    <property type="entry name" value="ASPARTATE AMMONIA-LYASE"/>
    <property type="match status" value="1"/>
</dbReference>
<evidence type="ECO:0000256" key="2">
    <source>
        <dbReference type="ARBA" id="ARBA00012992"/>
    </source>
</evidence>
<protein>
    <recommendedName>
        <fullName evidence="2">aspartate ammonia-lyase</fullName>
        <ecNumber evidence="2">4.3.1.1</ecNumber>
    </recommendedName>
</protein>
<accession>A0A412KJL5</accession>
<dbReference type="GO" id="GO:0006531">
    <property type="term" value="P:aspartate metabolic process"/>
    <property type="evidence" value="ECO:0007669"/>
    <property type="project" value="TreeGrafter"/>
</dbReference>
<keyword evidence="4 7" id="KW-0456">Lyase</keyword>